<keyword evidence="1 2" id="KW-0597">Phosphoprotein</keyword>
<feature type="domain" description="Histidine kinase" evidence="4">
    <location>
        <begin position="144"/>
        <end position="365"/>
    </location>
</feature>
<dbReference type="GO" id="GO:0000155">
    <property type="term" value="F:phosphorelay sensor kinase activity"/>
    <property type="evidence" value="ECO:0007669"/>
    <property type="project" value="TreeGrafter"/>
</dbReference>
<name>A0A327WQX6_LARAB</name>
<evidence type="ECO:0000256" key="3">
    <source>
        <dbReference type="SAM" id="Coils"/>
    </source>
</evidence>
<reference evidence="6 7" key="1">
    <citation type="submission" date="2018-06" db="EMBL/GenBank/DDBJ databases">
        <title>Genomic Encyclopedia of Archaeal and Bacterial Type Strains, Phase II (KMG-II): from individual species to whole genera.</title>
        <authorList>
            <person name="Goeker M."/>
        </authorList>
    </citation>
    <scope>NUCLEOTIDE SEQUENCE [LARGE SCALE GENOMIC DNA]</scope>
    <source>
        <strain evidence="6 7">DSM 21851</strain>
    </source>
</reference>
<feature type="modified residue" description="4-aspartylphosphate" evidence="2">
    <location>
        <position position="53"/>
    </location>
</feature>
<evidence type="ECO:0000259" key="5">
    <source>
        <dbReference type="PROSITE" id="PS50110"/>
    </source>
</evidence>
<dbReference type="EMBL" id="QLMC01000011">
    <property type="protein sequence ID" value="RAJ90869.1"/>
    <property type="molecule type" value="Genomic_DNA"/>
</dbReference>
<dbReference type="Gene3D" id="3.30.565.10">
    <property type="entry name" value="Histidine kinase-like ATPase, C-terminal domain"/>
    <property type="match status" value="1"/>
</dbReference>
<keyword evidence="6" id="KW-0808">Transferase</keyword>
<dbReference type="InterPro" id="IPR036890">
    <property type="entry name" value="HATPase_C_sf"/>
</dbReference>
<keyword evidence="3" id="KW-0175">Coiled coil</keyword>
<evidence type="ECO:0000313" key="7">
    <source>
        <dbReference type="Proteomes" id="UP000248790"/>
    </source>
</evidence>
<dbReference type="SUPFAM" id="SSF55874">
    <property type="entry name" value="ATPase domain of HSP90 chaperone/DNA topoisomerase II/histidine kinase"/>
    <property type="match status" value="1"/>
</dbReference>
<dbReference type="PANTHER" id="PTHR43547:SF2">
    <property type="entry name" value="HYBRID SIGNAL TRANSDUCTION HISTIDINE KINASE C"/>
    <property type="match status" value="1"/>
</dbReference>
<gene>
    <name evidence="6" type="ORF">LX87_05413</name>
</gene>
<dbReference type="Pfam" id="PF02518">
    <property type="entry name" value="HATPase_c"/>
    <property type="match status" value="1"/>
</dbReference>
<feature type="domain" description="Response regulatory" evidence="5">
    <location>
        <begin position="4"/>
        <end position="120"/>
    </location>
</feature>
<dbReference type="CDD" id="cd17574">
    <property type="entry name" value="REC_OmpR"/>
    <property type="match status" value="1"/>
</dbReference>
<dbReference type="SUPFAM" id="SSF52172">
    <property type="entry name" value="CheY-like"/>
    <property type="match status" value="1"/>
</dbReference>
<keyword evidence="6" id="KW-0418">Kinase</keyword>
<evidence type="ECO:0000313" key="6">
    <source>
        <dbReference type="EMBL" id="RAJ90869.1"/>
    </source>
</evidence>
<dbReference type="InterPro" id="IPR011006">
    <property type="entry name" value="CheY-like_superfamily"/>
</dbReference>
<evidence type="ECO:0000259" key="4">
    <source>
        <dbReference type="PROSITE" id="PS50109"/>
    </source>
</evidence>
<accession>A0A327WQX6</accession>
<dbReference type="PROSITE" id="PS50109">
    <property type="entry name" value="HIS_KIN"/>
    <property type="match status" value="1"/>
</dbReference>
<dbReference type="InterPro" id="IPR005467">
    <property type="entry name" value="His_kinase_dom"/>
</dbReference>
<organism evidence="6 7">
    <name type="scientific">Larkinella arboricola</name>
    <dbReference type="NCBI Taxonomy" id="643671"/>
    <lineage>
        <taxon>Bacteria</taxon>
        <taxon>Pseudomonadati</taxon>
        <taxon>Bacteroidota</taxon>
        <taxon>Cytophagia</taxon>
        <taxon>Cytophagales</taxon>
        <taxon>Spirosomataceae</taxon>
        <taxon>Larkinella</taxon>
    </lineage>
</organism>
<dbReference type="Gene3D" id="3.40.50.2300">
    <property type="match status" value="1"/>
</dbReference>
<dbReference type="SMART" id="SM00387">
    <property type="entry name" value="HATPase_c"/>
    <property type="match status" value="1"/>
</dbReference>
<dbReference type="InterPro" id="IPR001789">
    <property type="entry name" value="Sig_transdc_resp-reg_receiver"/>
</dbReference>
<keyword evidence="7" id="KW-1185">Reference proteome</keyword>
<dbReference type="OrthoDB" id="9781208at2"/>
<dbReference type="PROSITE" id="PS50110">
    <property type="entry name" value="RESPONSE_REGULATORY"/>
    <property type="match status" value="1"/>
</dbReference>
<sequence>MALKILYIEDETKIRDNVSDILGLYGYEVATAGNGRDGIIQAILDPPDLIICDIRMPEMDGYQVLEVIRSNRSLATIPFIFLTARTEELDVRRGMVSGADDYLKKPFTMDSLLQAIEGRLEREAQRKTDLKNRLEAISQMIASVTSNEYNTALNGILGLVSLLINHYHEYDQEDNLFMLTMIKVNGLRLKRSLDNRRLMDELRNLEPAHSAYSFYTLGTTQLDTRVIEQSIRSVNERYDQEITVRLAVETTRLALPEWSLNIILAELIDNAHKFSEGFHPIEIIGHPQGTNYQLTVLNQGLPFTPEDRTHILSFLQVDRQQYDQQGDGLGLAIVNKLLELNQGTLAIETRPDATTAVTVTFQGITEQAAFGSR</sequence>
<dbReference type="PANTHER" id="PTHR43547">
    <property type="entry name" value="TWO-COMPONENT HISTIDINE KINASE"/>
    <property type="match status" value="1"/>
</dbReference>
<proteinExistence type="predicted"/>
<evidence type="ECO:0000256" key="1">
    <source>
        <dbReference type="ARBA" id="ARBA00022553"/>
    </source>
</evidence>
<dbReference type="AlphaFoldDB" id="A0A327WQX6"/>
<feature type="coiled-coil region" evidence="3">
    <location>
        <begin position="113"/>
        <end position="140"/>
    </location>
</feature>
<dbReference type="Pfam" id="PF00072">
    <property type="entry name" value="Response_reg"/>
    <property type="match status" value="1"/>
</dbReference>
<comment type="caution">
    <text evidence="6">The sequence shown here is derived from an EMBL/GenBank/DDBJ whole genome shotgun (WGS) entry which is preliminary data.</text>
</comment>
<dbReference type="SMART" id="SM00448">
    <property type="entry name" value="REC"/>
    <property type="match status" value="1"/>
</dbReference>
<dbReference type="RefSeq" id="WP_111631417.1">
    <property type="nucleotide sequence ID" value="NZ_QLMC01000011.1"/>
</dbReference>
<evidence type="ECO:0000256" key="2">
    <source>
        <dbReference type="PROSITE-ProRule" id="PRU00169"/>
    </source>
</evidence>
<protein>
    <submittedName>
        <fullName evidence="6">Histidine kinase/DNA gyrase B/HSP90-like ATPase</fullName>
    </submittedName>
</protein>
<dbReference type="Proteomes" id="UP000248790">
    <property type="component" value="Unassembled WGS sequence"/>
</dbReference>
<dbReference type="InterPro" id="IPR003594">
    <property type="entry name" value="HATPase_dom"/>
</dbReference>